<feature type="domain" description="Poly(A) RNA polymerase mitochondrial-like central palm" evidence="2">
    <location>
        <begin position="11"/>
        <end position="145"/>
    </location>
</feature>
<name>A0AAP0WXX7_LIQFO</name>
<dbReference type="Gene3D" id="1.10.1410.10">
    <property type="match status" value="1"/>
</dbReference>
<proteinExistence type="predicted"/>
<sequence>MSVYDILELTLKQILPVIKPLRNDFVTRLQIIDEFRAVVESVESLRGATVEPFGSFICNLFSRWGDLDISIELPNGSYISSAGKKRKQNLLGEVLRALRGKGGWRKLQLISNAKVPIVKCESIYQNISCDISINNLTGQMKSKFLFWISEIDERFRDMVLLVKEWAKAHDINDSRNGTFSSYSLCLLVIFHFQTCVPAILPPLKEIYSGNISDDLTGVRVLAERRIAETSAANIARFKSDRSRILNRSSLAELFISFLAKFSDIDSISLDHGVSPYTGQWELISSNMRWLPRTYALYIEDPFEQPGNAARAVSNRELARISDVFKTTHRRLNAANQNRSYLVATLVRPQISQFVLGTPVTNPTSSGSSFRTRPQLNRTVQTPSQFQPAQVQRQFQNMRLESRPTENFTAQRPVQPVQTQSQRVWRPRSNR</sequence>
<feature type="region of interest" description="Disordered" evidence="1">
    <location>
        <begin position="404"/>
        <end position="430"/>
    </location>
</feature>
<evidence type="ECO:0000256" key="1">
    <source>
        <dbReference type="SAM" id="MobiDB-lite"/>
    </source>
</evidence>
<accession>A0AAP0WXX7</accession>
<dbReference type="GO" id="GO:0050265">
    <property type="term" value="F:RNA uridylyltransferase activity"/>
    <property type="evidence" value="ECO:0007669"/>
    <property type="project" value="TreeGrafter"/>
</dbReference>
<dbReference type="GO" id="GO:0031123">
    <property type="term" value="P:RNA 3'-end processing"/>
    <property type="evidence" value="ECO:0007669"/>
    <property type="project" value="TreeGrafter"/>
</dbReference>
<organism evidence="3 4">
    <name type="scientific">Liquidambar formosana</name>
    <name type="common">Formosan gum</name>
    <dbReference type="NCBI Taxonomy" id="63359"/>
    <lineage>
        <taxon>Eukaryota</taxon>
        <taxon>Viridiplantae</taxon>
        <taxon>Streptophyta</taxon>
        <taxon>Embryophyta</taxon>
        <taxon>Tracheophyta</taxon>
        <taxon>Spermatophyta</taxon>
        <taxon>Magnoliopsida</taxon>
        <taxon>eudicotyledons</taxon>
        <taxon>Gunneridae</taxon>
        <taxon>Pentapetalae</taxon>
        <taxon>Saxifragales</taxon>
        <taxon>Altingiaceae</taxon>
        <taxon>Liquidambar</taxon>
    </lineage>
</organism>
<dbReference type="CDD" id="cd05402">
    <property type="entry name" value="NT_PAP_TUTase"/>
    <property type="match status" value="1"/>
</dbReference>
<keyword evidence="4" id="KW-1185">Reference proteome</keyword>
<dbReference type="PANTHER" id="PTHR12271:SF123">
    <property type="entry name" value="PROTEIN HESO1"/>
    <property type="match status" value="1"/>
</dbReference>
<dbReference type="Proteomes" id="UP001415857">
    <property type="component" value="Unassembled WGS sequence"/>
</dbReference>
<reference evidence="3 4" key="1">
    <citation type="journal article" date="2024" name="Plant J.">
        <title>Genome sequences and population genomics reveal climatic adaptation and genomic divergence between two closely related sweetgum species.</title>
        <authorList>
            <person name="Xu W.Q."/>
            <person name="Ren C.Q."/>
            <person name="Zhang X.Y."/>
            <person name="Comes H.P."/>
            <person name="Liu X.H."/>
            <person name="Li Y.G."/>
            <person name="Kettle C.J."/>
            <person name="Jalonen R."/>
            <person name="Gaisberger H."/>
            <person name="Ma Y.Z."/>
            <person name="Qiu Y.X."/>
        </authorList>
    </citation>
    <scope>NUCLEOTIDE SEQUENCE [LARGE SCALE GENOMIC DNA]</scope>
    <source>
        <strain evidence="3">Hangzhou</strain>
    </source>
</reference>
<gene>
    <name evidence="3" type="ORF">L1049_011177</name>
</gene>
<dbReference type="InterPro" id="IPR043519">
    <property type="entry name" value="NT_sf"/>
</dbReference>
<dbReference type="SUPFAM" id="SSF81631">
    <property type="entry name" value="PAP/OAS1 substrate-binding domain"/>
    <property type="match status" value="1"/>
</dbReference>
<feature type="compositionally biased region" description="Polar residues" evidence="1">
    <location>
        <begin position="404"/>
        <end position="422"/>
    </location>
</feature>
<evidence type="ECO:0000259" key="2">
    <source>
        <dbReference type="Pfam" id="PF22600"/>
    </source>
</evidence>
<evidence type="ECO:0000313" key="4">
    <source>
        <dbReference type="Proteomes" id="UP001415857"/>
    </source>
</evidence>
<dbReference type="Pfam" id="PF22600">
    <property type="entry name" value="MTPAP-like_central"/>
    <property type="match status" value="1"/>
</dbReference>
<dbReference type="SUPFAM" id="SSF81301">
    <property type="entry name" value="Nucleotidyltransferase"/>
    <property type="match status" value="1"/>
</dbReference>
<dbReference type="InterPro" id="IPR054708">
    <property type="entry name" value="MTPAP-like_central"/>
</dbReference>
<dbReference type="Gene3D" id="3.30.460.10">
    <property type="entry name" value="Beta Polymerase, domain 2"/>
    <property type="match status" value="1"/>
</dbReference>
<dbReference type="EMBL" id="JBBPBK010000006">
    <property type="protein sequence ID" value="KAK9282952.1"/>
    <property type="molecule type" value="Genomic_DNA"/>
</dbReference>
<dbReference type="AlphaFoldDB" id="A0AAP0WXX7"/>
<comment type="caution">
    <text evidence="3">The sequence shown here is derived from an EMBL/GenBank/DDBJ whole genome shotgun (WGS) entry which is preliminary data.</text>
</comment>
<dbReference type="PANTHER" id="PTHR12271">
    <property type="entry name" value="POLY A POLYMERASE CID PAP -RELATED"/>
    <property type="match status" value="1"/>
</dbReference>
<evidence type="ECO:0000313" key="3">
    <source>
        <dbReference type="EMBL" id="KAK9282952.1"/>
    </source>
</evidence>
<protein>
    <recommendedName>
        <fullName evidence="2">Poly(A) RNA polymerase mitochondrial-like central palm domain-containing protein</fullName>
    </recommendedName>
</protein>